<keyword evidence="2" id="KW-1185">Reference proteome</keyword>
<evidence type="ECO:0000313" key="1">
    <source>
        <dbReference type="EMBL" id="PQM32527.1"/>
    </source>
</evidence>
<evidence type="ECO:0000313" key="2">
    <source>
        <dbReference type="Proteomes" id="UP000031565"/>
    </source>
</evidence>
<gene>
    <name evidence="1" type="ORF">SMSRO_SF024540</name>
</gene>
<name>A0A2P6FGD7_9MOLU</name>
<reference evidence="1 2" key="1">
    <citation type="journal article" date="2015" name="MBio">
        <title>Genome sequence of the Drosophila melanogaster male-killing Spiroplasma strain MSRO endosymbiont.</title>
        <authorList>
            <person name="Paredes J.C."/>
            <person name="Herren J.K."/>
            <person name="Schupfer F."/>
            <person name="Marin R."/>
            <person name="Claverol S."/>
            <person name="Kuo C.H."/>
            <person name="Lemaitre B."/>
            <person name="Beven L."/>
        </authorList>
    </citation>
    <scope>NUCLEOTIDE SEQUENCE [LARGE SCALE GENOMIC DNA]</scope>
    <source>
        <strain evidence="1 2">MSRO</strain>
    </source>
</reference>
<sequence>MLFVKEFKSQKKFKKFLNSSSKTYFYKTELFTKNIFFERLHVTLFEIDDIITFCEERLKIIIEDILLSKDYEMSFSYHNKQILIMLDVKDLTLNINVFEFIFILENLLHTYISRKFQNNFKITIAFNYNESILLESLRKIINKV</sequence>
<accession>A0A2P6FGD7</accession>
<comment type="caution">
    <text evidence="1">The sequence shown here is derived from an EMBL/GenBank/DDBJ whole genome shotgun (WGS) entry which is preliminary data.</text>
</comment>
<protein>
    <submittedName>
        <fullName evidence="1">Uncharacterized protein</fullName>
    </submittedName>
</protein>
<dbReference type="Proteomes" id="UP000031565">
    <property type="component" value="Unassembled WGS sequence"/>
</dbReference>
<dbReference type="STRING" id="2138.SMSRO_v1c22430"/>
<dbReference type="EMBL" id="JTLV02000001">
    <property type="protein sequence ID" value="PQM32527.1"/>
    <property type="molecule type" value="Genomic_DNA"/>
</dbReference>
<dbReference type="AlphaFoldDB" id="A0A2P6FGD7"/>
<proteinExistence type="predicted"/>
<organism evidence="1 2">
    <name type="scientific">Spiroplasma poulsonii</name>
    <dbReference type="NCBI Taxonomy" id="2138"/>
    <lineage>
        <taxon>Bacteria</taxon>
        <taxon>Bacillati</taxon>
        <taxon>Mycoplasmatota</taxon>
        <taxon>Mollicutes</taxon>
        <taxon>Entomoplasmatales</taxon>
        <taxon>Spiroplasmataceae</taxon>
        <taxon>Spiroplasma</taxon>
    </lineage>
</organism>
<dbReference type="RefSeq" id="WP_227991293.1">
    <property type="nucleotide sequence ID" value="NZ_CM020866.1"/>
</dbReference>